<reference evidence="1 2" key="2">
    <citation type="journal article" date="2013" name="Genome Biol. Evol.">
        <title>Genome sequencing of Giardia lamblia genotypes A2 and B isolates (DH and GS) and comparative analysis with the genomes of genotypes A1 and E (WB and Pig).</title>
        <authorList>
            <person name="Adam R.D."/>
            <person name="Dahlstrom E.W."/>
            <person name="Martens C.A."/>
            <person name="Bruno D.P."/>
            <person name="Barbian K.D."/>
            <person name="Ricklefs S.M."/>
            <person name="Hernandez M.M."/>
            <person name="Narla N.P."/>
            <person name="Patel R.B."/>
            <person name="Porcella S.F."/>
            <person name="Nash T.E."/>
        </authorList>
    </citation>
    <scope>NUCLEOTIDE SEQUENCE [LARGE SCALE GENOMIC DNA]</scope>
    <source>
        <strain evidence="1 2">GS</strain>
    </source>
</reference>
<protein>
    <submittedName>
        <fullName evidence="1">Uncharacterized protein</fullName>
    </submittedName>
</protein>
<dbReference type="VEuPathDB" id="GiardiaDB:GL50803_0013863"/>
<dbReference type="AlphaFoldDB" id="V6TWZ0"/>
<dbReference type="OrthoDB" id="10250627at2759"/>
<name>V6TWZ0_GIAIN</name>
<dbReference type="VEuPathDB" id="GiardiaDB:DHA2_152537"/>
<evidence type="ECO:0000313" key="2">
    <source>
        <dbReference type="Proteomes" id="UP000018040"/>
    </source>
</evidence>
<proteinExistence type="predicted"/>
<gene>
    <name evidence="1" type="ORF">GSB_152922</name>
</gene>
<dbReference type="EMBL" id="AHHH01000055">
    <property type="protein sequence ID" value="ESU43236.1"/>
    <property type="molecule type" value="Genomic_DNA"/>
</dbReference>
<organism evidence="1 2">
    <name type="scientific">Giardia intestinalis</name>
    <name type="common">Giardia lamblia</name>
    <dbReference type="NCBI Taxonomy" id="5741"/>
    <lineage>
        <taxon>Eukaryota</taxon>
        <taxon>Metamonada</taxon>
        <taxon>Diplomonadida</taxon>
        <taxon>Hexamitidae</taxon>
        <taxon>Giardiinae</taxon>
        <taxon>Giardia</taxon>
    </lineage>
</organism>
<dbReference type="VEuPathDB" id="GiardiaDB:QR46_2443"/>
<reference evidence="2" key="1">
    <citation type="submission" date="2012-02" db="EMBL/GenBank/DDBJ databases">
        <title>Genome sequencing of Giardia lamblia Genotypes A2 and B isolates (DH and GS) and comparative analysis with the genomes of Genotypes A1 and E (WB and Pig).</title>
        <authorList>
            <person name="Adam R."/>
            <person name="Dahlstrom E."/>
            <person name="Martens C."/>
            <person name="Bruno D."/>
            <person name="Barbian K."/>
            <person name="Porcella S.F."/>
            <person name="Nash T."/>
        </authorList>
    </citation>
    <scope>NUCLEOTIDE SEQUENCE</scope>
    <source>
        <strain evidence="2">GS</strain>
    </source>
</reference>
<sequence>VSAFDLTEAVTMRYQNVFTFDIPQEMIQVSNGVDIDVFKPVWRGGHVSFITKVLMHISEQTAILAKTVSSSIPIMHSKTEYLYYFCISESYVGFLFYRSLRDAMIQEGILNSIYDSRLSFISRKEEVISSVYISHFLETPSAVTDKREQGCTIHDAMMEITDLQIVCADKLSCKERYTEISARYRSDLSFVRSGVYSDNGCFGLIVERNGCVPIRVFIFQSELEYSKSSYYNLTVKDEEGQRIEFQDVKRGHVTVENEAVTLKSLSEVSFYVSNGHYSVWMCFGGQDTIEYESREAGDDFYCMFLIRQTASSNGGDL</sequence>
<dbReference type="VEuPathDB" id="GiardiaDB:GL50581_2327"/>
<dbReference type="Proteomes" id="UP000018040">
    <property type="component" value="Unassembled WGS sequence"/>
</dbReference>
<feature type="non-terminal residue" evidence="1">
    <location>
        <position position="1"/>
    </location>
</feature>
<evidence type="ECO:0000313" key="1">
    <source>
        <dbReference type="EMBL" id="ESU43236.1"/>
    </source>
</evidence>
<comment type="caution">
    <text evidence="1">The sequence shown here is derived from an EMBL/GenBank/DDBJ whole genome shotgun (WGS) entry which is preliminary data.</text>
</comment>
<accession>V6TWZ0</accession>